<dbReference type="AlphaFoldDB" id="A0A259TXA6"/>
<evidence type="ECO:0000259" key="1">
    <source>
        <dbReference type="PROSITE" id="PS50914"/>
    </source>
</evidence>
<accession>A0A259TXA6</accession>
<dbReference type="Proteomes" id="UP000216446">
    <property type="component" value="Unassembled WGS sequence"/>
</dbReference>
<organism evidence="2 3">
    <name type="scientific">Rubricoccus marinus</name>
    <dbReference type="NCBI Taxonomy" id="716817"/>
    <lineage>
        <taxon>Bacteria</taxon>
        <taxon>Pseudomonadati</taxon>
        <taxon>Rhodothermota</taxon>
        <taxon>Rhodothermia</taxon>
        <taxon>Rhodothermales</taxon>
        <taxon>Rubricoccaceae</taxon>
        <taxon>Rubricoccus</taxon>
    </lineage>
</organism>
<keyword evidence="3" id="KW-1185">Reference proteome</keyword>
<dbReference type="EMBL" id="MQWB01000001">
    <property type="protein sequence ID" value="OZC02330.1"/>
    <property type="molecule type" value="Genomic_DNA"/>
</dbReference>
<evidence type="ECO:0000313" key="2">
    <source>
        <dbReference type="EMBL" id="OZC02330.1"/>
    </source>
</evidence>
<dbReference type="InParanoid" id="A0A259TXA6"/>
<sequence length="80" mass="8554">MAFPPPSSRKFSGTDRLARRVREMLSWRTGFDASGIQVRVVGDVVTLSGTVASVADAHEAARLARSVIGVGTVRDALTIR</sequence>
<gene>
    <name evidence="2" type="ORF">BSZ36_04665</name>
</gene>
<comment type="caution">
    <text evidence="2">The sequence shown here is derived from an EMBL/GenBank/DDBJ whole genome shotgun (WGS) entry which is preliminary data.</text>
</comment>
<feature type="domain" description="BON" evidence="1">
    <location>
        <begin position="13"/>
        <end position="80"/>
    </location>
</feature>
<dbReference type="PROSITE" id="PS50914">
    <property type="entry name" value="BON"/>
    <property type="match status" value="1"/>
</dbReference>
<protein>
    <recommendedName>
        <fullName evidence="1">BON domain-containing protein</fullName>
    </recommendedName>
</protein>
<dbReference type="RefSeq" id="WP_094546476.1">
    <property type="nucleotide sequence ID" value="NZ_MQWB01000001.1"/>
</dbReference>
<dbReference type="Gene3D" id="3.30.1340.30">
    <property type="match status" value="1"/>
</dbReference>
<evidence type="ECO:0000313" key="3">
    <source>
        <dbReference type="Proteomes" id="UP000216446"/>
    </source>
</evidence>
<dbReference type="InterPro" id="IPR007055">
    <property type="entry name" value="BON_dom"/>
</dbReference>
<proteinExistence type="predicted"/>
<name>A0A259TXA6_9BACT</name>
<dbReference type="Pfam" id="PF04972">
    <property type="entry name" value="BON"/>
    <property type="match status" value="1"/>
</dbReference>
<reference evidence="2 3" key="1">
    <citation type="submission" date="2016-11" db="EMBL/GenBank/DDBJ databases">
        <title>Study of marine rhodopsin-containing bacteria.</title>
        <authorList>
            <person name="Yoshizawa S."/>
            <person name="Kumagai Y."/>
            <person name="Kogure K."/>
        </authorList>
    </citation>
    <scope>NUCLEOTIDE SEQUENCE [LARGE SCALE GENOMIC DNA]</scope>
    <source>
        <strain evidence="2 3">SG-29</strain>
    </source>
</reference>